<evidence type="ECO:0000313" key="1">
    <source>
        <dbReference type="EMBL" id="JAH30848.1"/>
    </source>
</evidence>
<dbReference type="EMBL" id="GBXM01077729">
    <property type="protein sequence ID" value="JAH30848.1"/>
    <property type="molecule type" value="Transcribed_RNA"/>
</dbReference>
<reference evidence="1" key="2">
    <citation type="journal article" date="2015" name="Fish Shellfish Immunol.">
        <title>Early steps in the European eel (Anguilla anguilla)-Vibrio vulnificus interaction in the gills: Role of the RtxA13 toxin.</title>
        <authorList>
            <person name="Callol A."/>
            <person name="Pajuelo D."/>
            <person name="Ebbesson L."/>
            <person name="Teles M."/>
            <person name="MacKenzie S."/>
            <person name="Amaro C."/>
        </authorList>
    </citation>
    <scope>NUCLEOTIDE SEQUENCE</scope>
</reference>
<dbReference type="AlphaFoldDB" id="A0A0E9RRB0"/>
<reference evidence="1" key="1">
    <citation type="submission" date="2014-11" db="EMBL/GenBank/DDBJ databases">
        <authorList>
            <person name="Amaro Gonzalez C."/>
        </authorList>
    </citation>
    <scope>NUCLEOTIDE SEQUENCE</scope>
</reference>
<organism evidence="1">
    <name type="scientific">Anguilla anguilla</name>
    <name type="common">European freshwater eel</name>
    <name type="synonym">Muraena anguilla</name>
    <dbReference type="NCBI Taxonomy" id="7936"/>
    <lineage>
        <taxon>Eukaryota</taxon>
        <taxon>Metazoa</taxon>
        <taxon>Chordata</taxon>
        <taxon>Craniata</taxon>
        <taxon>Vertebrata</taxon>
        <taxon>Euteleostomi</taxon>
        <taxon>Actinopterygii</taxon>
        <taxon>Neopterygii</taxon>
        <taxon>Teleostei</taxon>
        <taxon>Anguilliformes</taxon>
        <taxon>Anguillidae</taxon>
        <taxon>Anguilla</taxon>
    </lineage>
</organism>
<name>A0A0E9RRB0_ANGAN</name>
<accession>A0A0E9RRB0</accession>
<protein>
    <submittedName>
        <fullName evidence="1">Uncharacterized protein</fullName>
    </submittedName>
</protein>
<sequence>MEILCWIILLSLPDHAQRQVSFSRDLLFK</sequence>
<proteinExistence type="predicted"/>